<comment type="similarity">
    <text evidence="6">Belongs to the NAD synthetase family.</text>
</comment>
<dbReference type="NCBIfam" id="NF002730">
    <property type="entry name" value="PRK02628.1"/>
    <property type="match status" value="1"/>
</dbReference>
<dbReference type="PANTHER" id="PTHR23090">
    <property type="entry name" value="NH 3 /GLUTAMINE-DEPENDENT NAD + SYNTHETASE"/>
    <property type="match status" value="1"/>
</dbReference>
<feature type="domain" description="NAD/GMP synthase" evidence="7">
    <location>
        <begin position="358"/>
        <end position="503"/>
    </location>
</feature>
<organism evidence="8 9">
    <name type="scientific">Treponema pedis</name>
    <dbReference type="NCBI Taxonomy" id="409322"/>
    <lineage>
        <taxon>Bacteria</taxon>
        <taxon>Pseudomonadati</taxon>
        <taxon>Spirochaetota</taxon>
        <taxon>Spirochaetia</taxon>
        <taxon>Spirochaetales</taxon>
        <taxon>Treponemataceae</taxon>
        <taxon>Treponema</taxon>
    </lineage>
</organism>
<comment type="catalytic activity">
    <reaction evidence="5">
        <text>deamido-NAD(+) + L-glutamine + ATP + H2O = L-glutamate + AMP + diphosphate + NAD(+) + H(+)</text>
        <dbReference type="Rhea" id="RHEA:24384"/>
        <dbReference type="ChEBI" id="CHEBI:15377"/>
        <dbReference type="ChEBI" id="CHEBI:15378"/>
        <dbReference type="ChEBI" id="CHEBI:29985"/>
        <dbReference type="ChEBI" id="CHEBI:30616"/>
        <dbReference type="ChEBI" id="CHEBI:33019"/>
        <dbReference type="ChEBI" id="CHEBI:57540"/>
        <dbReference type="ChEBI" id="CHEBI:58359"/>
        <dbReference type="ChEBI" id="CHEBI:58437"/>
        <dbReference type="ChEBI" id="CHEBI:456215"/>
        <dbReference type="EC" id="6.3.5.1"/>
    </reaction>
</comment>
<proteinExistence type="inferred from homology"/>
<keyword evidence="3 5" id="KW-0067">ATP-binding</keyword>
<dbReference type="InterPro" id="IPR014445">
    <property type="entry name" value="Gln-dep_NAD_synthase"/>
</dbReference>
<dbReference type="SUPFAM" id="SSF52402">
    <property type="entry name" value="Adenine nucleotide alpha hydrolases-like"/>
    <property type="match status" value="1"/>
</dbReference>
<dbReference type="GO" id="GO:0009435">
    <property type="term" value="P:NAD+ biosynthetic process"/>
    <property type="evidence" value="ECO:0007669"/>
    <property type="project" value="UniProtKB-UniRule"/>
</dbReference>
<dbReference type="SUPFAM" id="SSF56317">
    <property type="entry name" value="Carbon-nitrogen hydrolase"/>
    <property type="match status" value="1"/>
</dbReference>
<dbReference type="PANTHER" id="PTHR23090:SF9">
    <property type="entry name" value="GLUTAMINE-DEPENDENT NAD(+) SYNTHETASE"/>
    <property type="match status" value="1"/>
</dbReference>
<gene>
    <name evidence="8" type="ORF">IFE08_04615</name>
</gene>
<dbReference type="InterPro" id="IPR022310">
    <property type="entry name" value="NAD/GMP_synthase"/>
</dbReference>
<dbReference type="InterPro" id="IPR041856">
    <property type="entry name" value="NAD+_synth_C"/>
</dbReference>
<dbReference type="AlphaFoldDB" id="A0A7S6WQT6"/>
<dbReference type="GO" id="GO:0005737">
    <property type="term" value="C:cytoplasm"/>
    <property type="evidence" value="ECO:0007669"/>
    <property type="project" value="InterPro"/>
</dbReference>
<accession>A0A7S6WQT6</accession>
<keyword evidence="1 5" id="KW-0436">Ligase</keyword>
<evidence type="ECO:0000256" key="1">
    <source>
        <dbReference type="ARBA" id="ARBA00022598"/>
    </source>
</evidence>
<dbReference type="EC" id="6.3.5.1" evidence="5"/>
<evidence type="ECO:0000313" key="9">
    <source>
        <dbReference type="Proteomes" id="UP000593915"/>
    </source>
</evidence>
<dbReference type="GO" id="GO:0005524">
    <property type="term" value="F:ATP binding"/>
    <property type="evidence" value="ECO:0007669"/>
    <property type="project" value="UniProtKB-UniRule"/>
</dbReference>
<dbReference type="GO" id="GO:0004359">
    <property type="term" value="F:glutaminase activity"/>
    <property type="evidence" value="ECO:0007669"/>
    <property type="project" value="InterPro"/>
</dbReference>
<dbReference type="EMBL" id="CP061839">
    <property type="protein sequence ID" value="QOW61663.1"/>
    <property type="molecule type" value="Genomic_DNA"/>
</dbReference>
<dbReference type="Gene3D" id="3.40.50.620">
    <property type="entry name" value="HUPs"/>
    <property type="match status" value="1"/>
</dbReference>
<keyword evidence="4 5" id="KW-0520">NAD</keyword>
<dbReference type="Pfam" id="PF02540">
    <property type="entry name" value="NAD_synthase"/>
    <property type="match status" value="1"/>
</dbReference>
<dbReference type="CDD" id="cd00553">
    <property type="entry name" value="NAD_synthase"/>
    <property type="match status" value="1"/>
</dbReference>
<evidence type="ECO:0000256" key="4">
    <source>
        <dbReference type="ARBA" id="ARBA00023027"/>
    </source>
</evidence>
<dbReference type="InterPro" id="IPR036526">
    <property type="entry name" value="C-N_Hydrolase_sf"/>
</dbReference>
<evidence type="ECO:0000256" key="3">
    <source>
        <dbReference type="ARBA" id="ARBA00022840"/>
    </source>
</evidence>
<sequence>MAEKVNFDIEELGFVRIAAASPFCTVADIAVNTDAVLSEIRKAAQNRVNVILFPQLVLTSASCGHLFKQKSLLQESFIAVKTIARKTADLKIIAVVGFPILHKGNLYSAEAVIHNGHIAAIVPMRISKMLTPFFSVPDFPDMDYIGEENIPFSSGFIFTVKRLFSSFSFTVNSLYYEDGTEDTSVLPRTDFILAPLAEPSYAFSFKLFKTKYKALSKRKNIGLIVANCGAGESTTDYVFAGETGIFEAGNELESASVLTEPAENFSVYSVSDMDFEFIRNLQTGNSKHQTRIKTEPGRFIQFNFVEINVKDLNAVRRKEKVKTLLRKVHTNPFLPECDKEDEPVVYKNYCSEIIDFQVLSLAKRLKHLSCTKCVLGISGGSDSTLALLSALKCFDILGIPHKNLYAVSMPCFGTTEKTKNNAVALASLLDCTVLEIPIRKAVERHLADIGHNAEKRDITYENAQARERTQVLMDKANQVGGIMLGTGDLSEAALGWTTYNGDHISMYELNSSIPKTLIKACINFFAENKIFFKDGKNEELLKNILSDIISTPVSPELLPPEDGKISQKTENIIGAYELHDFFLYHTVKNAFSVKKVFFLASTAFKDKYSHQEILDTLKIFYKRFFSQQFKRSCSADGADVIGFSLSPRSAWVMPSDSSSEIWLGELEFLSKIV</sequence>
<dbReference type="Proteomes" id="UP000593915">
    <property type="component" value="Chromosome"/>
</dbReference>
<reference evidence="8 9" key="1">
    <citation type="submission" date="2020-09" db="EMBL/GenBank/DDBJ databases">
        <title>Characterization of Treponema spp. from bovine digital dermatitis in Korea.</title>
        <authorList>
            <person name="Espiritu H.M."/>
            <person name="Cho Y.I."/>
            <person name="Mamuad L."/>
        </authorList>
    </citation>
    <scope>NUCLEOTIDE SEQUENCE [LARGE SCALE GENOMIC DNA]</scope>
    <source>
        <strain evidence="8 9">KS1</strain>
    </source>
</reference>
<dbReference type="Gene3D" id="1.10.10.1140">
    <property type="entry name" value="Glutamine-dependent NAD+ synthetase, C-terminal domain"/>
    <property type="match status" value="1"/>
</dbReference>
<dbReference type="PIRSF" id="PIRSF006630">
    <property type="entry name" value="NADS_GAT"/>
    <property type="match status" value="1"/>
</dbReference>
<comment type="pathway">
    <text evidence="5">Cofactor biosynthesis; NAD(+) biosynthesis; NAD(+) from deamido-NAD(+) (L-Gln route): step 1/1.</text>
</comment>
<dbReference type="UniPathway" id="UPA00253">
    <property type="reaction ID" value="UER00334"/>
</dbReference>
<evidence type="ECO:0000256" key="6">
    <source>
        <dbReference type="RuleBase" id="RU003811"/>
    </source>
</evidence>
<evidence type="ECO:0000256" key="5">
    <source>
        <dbReference type="PIRNR" id="PIRNR006630"/>
    </source>
</evidence>
<dbReference type="InterPro" id="IPR014729">
    <property type="entry name" value="Rossmann-like_a/b/a_fold"/>
</dbReference>
<comment type="similarity">
    <text evidence="5">In the C-terminal section; belongs to the NAD synthetase family.</text>
</comment>
<dbReference type="Gene3D" id="3.60.110.10">
    <property type="entry name" value="Carbon-nitrogen hydrolase"/>
    <property type="match status" value="1"/>
</dbReference>
<evidence type="ECO:0000256" key="2">
    <source>
        <dbReference type="ARBA" id="ARBA00022741"/>
    </source>
</evidence>
<dbReference type="RefSeq" id="WP_194077143.1">
    <property type="nucleotide sequence ID" value="NZ_CP061839.1"/>
</dbReference>
<name>A0A7S6WQT6_9SPIR</name>
<dbReference type="InterPro" id="IPR003694">
    <property type="entry name" value="NAD_synthase"/>
</dbReference>
<evidence type="ECO:0000313" key="8">
    <source>
        <dbReference type="EMBL" id="QOW61663.1"/>
    </source>
</evidence>
<dbReference type="GO" id="GO:0003952">
    <property type="term" value="F:NAD+ synthase (glutamine-hydrolyzing) activity"/>
    <property type="evidence" value="ECO:0007669"/>
    <property type="project" value="UniProtKB-UniRule"/>
</dbReference>
<keyword evidence="2 5" id="KW-0547">Nucleotide-binding</keyword>
<dbReference type="NCBIfam" id="TIGR00552">
    <property type="entry name" value="nadE"/>
    <property type="match status" value="1"/>
</dbReference>
<protein>
    <recommendedName>
        <fullName evidence="5">Glutamine-dependent NAD(+) synthetase</fullName>
        <ecNumber evidence="5">6.3.5.1</ecNumber>
    </recommendedName>
    <alternativeName>
        <fullName evidence="5">NAD(+) synthase [glutamine-hydrolyzing]</fullName>
    </alternativeName>
</protein>
<evidence type="ECO:0000259" key="7">
    <source>
        <dbReference type="Pfam" id="PF02540"/>
    </source>
</evidence>